<keyword evidence="4" id="KW-0547">Nucleotide-binding</keyword>
<dbReference type="GO" id="GO:0002758">
    <property type="term" value="P:innate immune response-activating signaling pathway"/>
    <property type="evidence" value="ECO:0007669"/>
    <property type="project" value="UniProtKB-ARBA"/>
</dbReference>
<dbReference type="Proteomes" id="UP000298652">
    <property type="component" value="Chromosome 7"/>
</dbReference>
<dbReference type="PROSITE" id="PS51257">
    <property type="entry name" value="PROKAR_LIPOPROTEIN"/>
    <property type="match status" value="1"/>
</dbReference>
<evidence type="ECO:0000256" key="3">
    <source>
        <dbReference type="ARBA" id="ARBA00022737"/>
    </source>
</evidence>
<evidence type="ECO:0000259" key="9">
    <source>
        <dbReference type="Pfam" id="PF23559"/>
    </source>
</evidence>
<feature type="domain" description="Disease resistance protein winged helix" evidence="9">
    <location>
        <begin position="522"/>
        <end position="592"/>
    </location>
</feature>
<dbReference type="PANTHER" id="PTHR36766">
    <property type="entry name" value="PLANT BROAD-SPECTRUM MILDEW RESISTANCE PROTEIN RPW8"/>
    <property type="match status" value="1"/>
</dbReference>
<accession>A0A4U6TWT4</accession>
<dbReference type="FunFam" id="3.40.50.300:FF:001091">
    <property type="entry name" value="Probable disease resistance protein At1g61300"/>
    <property type="match status" value="1"/>
</dbReference>
<dbReference type="InterPro" id="IPR038005">
    <property type="entry name" value="RX-like_CC"/>
</dbReference>
<dbReference type="GO" id="GO:0009626">
    <property type="term" value="P:plant-type hypersensitive response"/>
    <property type="evidence" value="ECO:0007669"/>
    <property type="project" value="UniProtKB-ARBA"/>
</dbReference>
<evidence type="ECO:0008006" key="13">
    <source>
        <dbReference type="Google" id="ProtNLM"/>
    </source>
</evidence>
<dbReference type="Pfam" id="PF18052">
    <property type="entry name" value="Rx_N"/>
    <property type="match status" value="1"/>
</dbReference>
<evidence type="ECO:0000256" key="2">
    <source>
        <dbReference type="ARBA" id="ARBA00022614"/>
    </source>
</evidence>
<evidence type="ECO:0000256" key="4">
    <source>
        <dbReference type="ARBA" id="ARBA00022741"/>
    </source>
</evidence>
<dbReference type="InterPro" id="IPR027417">
    <property type="entry name" value="P-loop_NTPase"/>
</dbReference>
<dbReference type="Pfam" id="PF23559">
    <property type="entry name" value="WHD_DRP"/>
    <property type="match status" value="1"/>
</dbReference>
<dbReference type="SUPFAM" id="SSF52058">
    <property type="entry name" value="L domain-like"/>
    <property type="match status" value="1"/>
</dbReference>
<dbReference type="Gene3D" id="1.10.8.430">
    <property type="entry name" value="Helical domain of apoptotic protease-activating factors"/>
    <property type="match status" value="1"/>
</dbReference>
<dbReference type="Gene3D" id="3.40.50.300">
    <property type="entry name" value="P-loop containing nucleotide triphosphate hydrolases"/>
    <property type="match status" value="1"/>
</dbReference>
<dbReference type="InterPro" id="IPR058922">
    <property type="entry name" value="WHD_DRP"/>
</dbReference>
<reference evidence="11" key="1">
    <citation type="submission" date="2019-03" db="EMBL/GenBank/DDBJ databases">
        <title>WGS assembly of Setaria viridis.</title>
        <authorList>
            <person name="Huang P."/>
            <person name="Jenkins J."/>
            <person name="Grimwood J."/>
            <person name="Barry K."/>
            <person name="Healey A."/>
            <person name="Mamidi S."/>
            <person name="Sreedasyam A."/>
            <person name="Shu S."/>
            <person name="Feldman M."/>
            <person name="Wu J."/>
            <person name="Yu Y."/>
            <person name="Chen C."/>
            <person name="Johnson J."/>
            <person name="Rokhsar D."/>
            <person name="Baxter I."/>
            <person name="Schmutz J."/>
            <person name="Brutnell T."/>
            <person name="Kellogg E."/>
        </authorList>
    </citation>
    <scope>NUCLEOTIDE SEQUENCE [LARGE SCALE GENOMIC DNA]</scope>
</reference>
<dbReference type="GO" id="GO:0005524">
    <property type="term" value="F:ATP binding"/>
    <property type="evidence" value="ECO:0007669"/>
    <property type="project" value="UniProtKB-KW"/>
</dbReference>
<keyword evidence="5" id="KW-0611">Plant defense</keyword>
<dbReference type="InterPro" id="IPR002182">
    <property type="entry name" value="NB-ARC"/>
</dbReference>
<name>A0A4U6TWT4_SETVI</name>
<dbReference type="GO" id="GO:0042742">
    <property type="term" value="P:defense response to bacterium"/>
    <property type="evidence" value="ECO:0007669"/>
    <property type="project" value="UniProtKB-ARBA"/>
</dbReference>
<organism evidence="11 12">
    <name type="scientific">Setaria viridis</name>
    <name type="common">Green bristlegrass</name>
    <name type="synonym">Setaria italica subsp. viridis</name>
    <dbReference type="NCBI Taxonomy" id="4556"/>
    <lineage>
        <taxon>Eukaryota</taxon>
        <taxon>Viridiplantae</taxon>
        <taxon>Streptophyta</taxon>
        <taxon>Embryophyta</taxon>
        <taxon>Tracheophyta</taxon>
        <taxon>Spermatophyta</taxon>
        <taxon>Magnoliopsida</taxon>
        <taxon>Liliopsida</taxon>
        <taxon>Poales</taxon>
        <taxon>Poaceae</taxon>
        <taxon>PACMAD clade</taxon>
        <taxon>Panicoideae</taxon>
        <taxon>Panicodae</taxon>
        <taxon>Paniceae</taxon>
        <taxon>Cenchrinae</taxon>
        <taxon>Setaria</taxon>
    </lineage>
</organism>
<dbReference type="InterPro" id="IPR056789">
    <property type="entry name" value="LRR_R13L1-DRL21"/>
</dbReference>
<dbReference type="InterPro" id="IPR042197">
    <property type="entry name" value="Apaf_helical"/>
</dbReference>
<dbReference type="Gene3D" id="1.20.5.4130">
    <property type="match status" value="1"/>
</dbReference>
<comment type="similarity">
    <text evidence="1">Belongs to the disease resistance NB-LRR family.</text>
</comment>
<evidence type="ECO:0000313" key="12">
    <source>
        <dbReference type="Proteomes" id="UP000298652"/>
    </source>
</evidence>
<dbReference type="Gramene" id="TKW07598">
    <property type="protein sequence ID" value="TKW07598"/>
    <property type="gene ID" value="SEVIR_7G317600v2"/>
</dbReference>
<dbReference type="InterPro" id="IPR041118">
    <property type="entry name" value="Rx_N"/>
</dbReference>
<dbReference type="FunFam" id="1.10.10.10:FF:000322">
    <property type="entry name" value="Probable disease resistance protein At1g63360"/>
    <property type="match status" value="1"/>
</dbReference>
<dbReference type="OMA" id="YIYAMAL"/>
<dbReference type="Pfam" id="PF00931">
    <property type="entry name" value="NB-ARC"/>
    <property type="match status" value="1"/>
</dbReference>
<keyword evidence="6" id="KW-0067">ATP-binding</keyword>
<evidence type="ECO:0000259" key="8">
    <source>
        <dbReference type="Pfam" id="PF18052"/>
    </source>
</evidence>
<keyword evidence="2" id="KW-0433">Leucine-rich repeat</keyword>
<proteinExistence type="inferred from homology"/>
<dbReference type="SUPFAM" id="SSF52540">
    <property type="entry name" value="P-loop containing nucleoside triphosphate hydrolases"/>
    <property type="match status" value="1"/>
</dbReference>
<evidence type="ECO:0000259" key="7">
    <source>
        <dbReference type="Pfam" id="PF00931"/>
    </source>
</evidence>
<dbReference type="CDD" id="cd14798">
    <property type="entry name" value="RX-CC_like"/>
    <property type="match status" value="1"/>
</dbReference>
<dbReference type="PANTHER" id="PTHR36766:SF56">
    <property type="match status" value="1"/>
</dbReference>
<evidence type="ECO:0000256" key="6">
    <source>
        <dbReference type="ARBA" id="ARBA00022840"/>
    </source>
</evidence>
<evidence type="ECO:0000256" key="1">
    <source>
        <dbReference type="ARBA" id="ARBA00008894"/>
    </source>
</evidence>
<dbReference type="Gene3D" id="1.10.10.10">
    <property type="entry name" value="Winged helix-like DNA-binding domain superfamily/Winged helix DNA-binding domain"/>
    <property type="match status" value="1"/>
</dbReference>
<evidence type="ECO:0000259" key="10">
    <source>
        <dbReference type="Pfam" id="PF25019"/>
    </source>
</evidence>
<evidence type="ECO:0000313" key="11">
    <source>
        <dbReference type="EMBL" id="TKW07598.1"/>
    </source>
</evidence>
<sequence length="1135" mass="128321">MWPSGRLAVHSLTLSSCLDYWQLITPERKRRNSHANRCTEFLSSLPIKRRKGSCIWIWKWHEQTQQIPELQELLAQERYKKEMTGVEAAAISAVVSGILKIVGNKLAPPVIKKYSSIVGVEKDLQELQDRVVEINSWLERAECQAMETDASFNWLKQLKDFAYAVDDVVDEFQMRAEKHDASAAGGIVSNYMCLQPKSFIFHCKAAKKIKAINRRFAAIVKQRTDSSVIANSLPPIGHPAYMNEIPANSPSLPVVDVASVLGRDQEKNQIISKLIKTNDRQRIRIFSIIGLGGSGKTTLAKLVFNDGNIIEKHYEVRLWVHVSQEFDVNNLIKKLFEAIANRDPGQHALPYMSNKILDKLTGKRFLVVLDDVWTESRIKWKELMVYLNNGASGSGILLTTRSRQVAVTVESTYQFDLPLLSPGDSWQLFQQCLVIPRKGWDFEFEQIGKEIVKKCAGVPLAIKVLAGALRGRERIEEWQAMRDNNLLDVKGEDHSVSVFACLRLSYFHLPSHLKQCFTICSMFPKGHKIDKEQLIDIWIAHDMIIPMDGVHCLEYIGHRYFGSLLQVFFLQDVNEYNGRVTCRMHDLVHDLAQSVTDIFVPKEETSSTKSYRYFSLTGHEIKFPSKNRFEKARAIYVDNGDDTTFGNTLKNARHLRSITMERLYAAILPTVIFQVKNLKYLGISRLRCEVLPDAISNIWSLQALHVTFSDLLKLPKSIGKLQKLRTLNLSQCVKLMCLPDSIGDCQMISVINLCNCKEITVLPNSIIRNTNLRVLRLGYTKIERLPSSITTLRNLECLDLHECHGLVELPEGIGNLHKLQILDLDGCNGLGSMPVGIGKLRRLQKLGLFAVGDGETSAKISEIGNIIRISGKLSIRGVAHVMSPADAHSAWLKQKMNLQMLTLNWRCNDFHSKCGRCHDDSMNTDNELAILDGLEPPSGIRVLRIIGYAGCQYMRWMQKQVGIRSVQALSHFPRLTEVTLSDLPKLKQLEGLVELPCLEELELRRMPALESISGGPFPSLMELKMNDLPSLGEFWMFVSGGEETECGSNYSCHHVGQVAIGNRLSYICIEKCPKLMVKPHFPSSLDYLELDWSNGQLLQLVGQDHGSIPPSFSLRTFTAPHTTRKRILVCIRTTR</sequence>
<keyword evidence="3" id="KW-0677">Repeat</keyword>
<feature type="domain" description="NB-ARC" evidence="7">
    <location>
        <begin position="264"/>
        <end position="432"/>
    </location>
</feature>
<feature type="domain" description="Disease resistance N-terminal" evidence="8">
    <location>
        <begin position="99"/>
        <end position="181"/>
    </location>
</feature>
<dbReference type="GO" id="GO:0043531">
    <property type="term" value="F:ADP binding"/>
    <property type="evidence" value="ECO:0007669"/>
    <property type="project" value="InterPro"/>
</dbReference>
<dbReference type="Gene3D" id="3.80.10.10">
    <property type="entry name" value="Ribonuclease Inhibitor"/>
    <property type="match status" value="2"/>
</dbReference>
<dbReference type="InterPro" id="IPR032675">
    <property type="entry name" value="LRR_dom_sf"/>
</dbReference>
<protein>
    <recommendedName>
        <fullName evidence="13">NB-ARC domain-containing protein</fullName>
    </recommendedName>
</protein>
<evidence type="ECO:0000256" key="5">
    <source>
        <dbReference type="ARBA" id="ARBA00022821"/>
    </source>
</evidence>
<feature type="domain" description="R13L1/DRL21-like LRR repeat region" evidence="10">
    <location>
        <begin position="860"/>
        <end position="1006"/>
    </location>
</feature>
<keyword evidence="12" id="KW-1185">Reference proteome</keyword>
<dbReference type="PRINTS" id="PR00364">
    <property type="entry name" value="DISEASERSIST"/>
</dbReference>
<dbReference type="EMBL" id="CM016558">
    <property type="protein sequence ID" value="TKW07598.1"/>
    <property type="molecule type" value="Genomic_DNA"/>
</dbReference>
<gene>
    <name evidence="11" type="ORF">SEVIR_7G317600v2</name>
</gene>
<dbReference type="AlphaFoldDB" id="A0A4U6TWT4"/>
<dbReference type="Pfam" id="PF25019">
    <property type="entry name" value="LRR_R13L1-DRL21"/>
    <property type="match status" value="1"/>
</dbReference>
<dbReference type="InterPro" id="IPR036388">
    <property type="entry name" value="WH-like_DNA-bd_sf"/>
</dbReference>